<feature type="domain" description="Limonene-1,2-epoxide hydrolase" evidence="1">
    <location>
        <begin position="21"/>
        <end position="139"/>
    </location>
</feature>
<evidence type="ECO:0000313" key="3">
    <source>
        <dbReference type="Proteomes" id="UP001501821"/>
    </source>
</evidence>
<dbReference type="EMBL" id="BAABAH010000002">
    <property type="protein sequence ID" value="GAA3809208.1"/>
    <property type="molecule type" value="Genomic_DNA"/>
</dbReference>
<keyword evidence="3" id="KW-1185">Reference proteome</keyword>
<protein>
    <submittedName>
        <fullName evidence="2">Limonene-1,2-epoxide hydrolase family protein</fullName>
    </submittedName>
</protein>
<keyword evidence="2" id="KW-0378">Hydrolase</keyword>
<dbReference type="Proteomes" id="UP001501821">
    <property type="component" value="Unassembled WGS sequence"/>
</dbReference>
<evidence type="ECO:0000259" key="1">
    <source>
        <dbReference type="Pfam" id="PF07858"/>
    </source>
</evidence>
<proteinExistence type="predicted"/>
<dbReference type="Pfam" id="PF07858">
    <property type="entry name" value="LEH"/>
    <property type="match status" value="1"/>
</dbReference>
<gene>
    <name evidence="2" type="ORF">GCM10022242_10010</name>
</gene>
<dbReference type="InterPro" id="IPR013100">
    <property type="entry name" value="LEH"/>
</dbReference>
<sequence length="150" mass="17010">MVSWRYRRGMSSTTTRPVLDPATTVRTFLALLEDHAVDQALEYVDPGMVWRNTGLPTVRGKIVRRLLRGMNSDSISFRADMHHVAADGAFVLTQRTDYLRIGPIEAEFWVCGTFEVRDGKVVLWDDHFSWGNVMVGTLRGVLRTARSAVR</sequence>
<dbReference type="InterPro" id="IPR032710">
    <property type="entry name" value="NTF2-like_dom_sf"/>
</dbReference>
<accession>A0ABP7I108</accession>
<organism evidence="2 3">
    <name type="scientific">Nocardioides panacisoli</name>
    <dbReference type="NCBI Taxonomy" id="627624"/>
    <lineage>
        <taxon>Bacteria</taxon>
        <taxon>Bacillati</taxon>
        <taxon>Actinomycetota</taxon>
        <taxon>Actinomycetes</taxon>
        <taxon>Propionibacteriales</taxon>
        <taxon>Nocardioidaceae</taxon>
        <taxon>Nocardioides</taxon>
    </lineage>
</organism>
<dbReference type="Gene3D" id="3.10.450.50">
    <property type="match status" value="1"/>
</dbReference>
<evidence type="ECO:0000313" key="2">
    <source>
        <dbReference type="EMBL" id="GAA3809208.1"/>
    </source>
</evidence>
<comment type="caution">
    <text evidence="2">The sequence shown here is derived from an EMBL/GenBank/DDBJ whole genome shotgun (WGS) entry which is preliminary data.</text>
</comment>
<name>A0ABP7I108_9ACTN</name>
<dbReference type="SUPFAM" id="SSF54427">
    <property type="entry name" value="NTF2-like"/>
    <property type="match status" value="1"/>
</dbReference>
<dbReference type="GO" id="GO:0016787">
    <property type="term" value="F:hydrolase activity"/>
    <property type="evidence" value="ECO:0007669"/>
    <property type="project" value="UniProtKB-KW"/>
</dbReference>
<reference evidence="3" key="1">
    <citation type="journal article" date="2019" name="Int. J. Syst. Evol. Microbiol.">
        <title>The Global Catalogue of Microorganisms (GCM) 10K type strain sequencing project: providing services to taxonomists for standard genome sequencing and annotation.</title>
        <authorList>
            <consortium name="The Broad Institute Genomics Platform"/>
            <consortium name="The Broad Institute Genome Sequencing Center for Infectious Disease"/>
            <person name="Wu L."/>
            <person name="Ma J."/>
        </authorList>
    </citation>
    <scope>NUCLEOTIDE SEQUENCE [LARGE SCALE GENOMIC DNA]</scope>
    <source>
        <strain evidence="3">JCM 16953</strain>
    </source>
</reference>